<dbReference type="PROSITE" id="PS50203">
    <property type="entry name" value="CALPAIN_CAT"/>
    <property type="match status" value="1"/>
</dbReference>
<keyword evidence="1" id="KW-0788">Thiol protease</keyword>
<dbReference type="EMBL" id="FJOG01000030">
    <property type="protein sequence ID" value="CZR65309.1"/>
    <property type="molecule type" value="Genomic_DNA"/>
</dbReference>
<evidence type="ECO:0000256" key="2">
    <source>
        <dbReference type="SAM" id="SignalP"/>
    </source>
</evidence>
<evidence type="ECO:0000313" key="5">
    <source>
        <dbReference type="Proteomes" id="UP000184330"/>
    </source>
</evidence>
<accession>A0A1L7XJU6</accession>
<gene>
    <name evidence="4" type="ORF">PAC_15209</name>
</gene>
<dbReference type="GO" id="GO:0006508">
    <property type="term" value="P:proteolysis"/>
    <property type="evidence" value="ECO:0007669"/>
    <property type="project" value="UniProtKB-KW"/>
</dbReference>
<dbReference type="InterPro" id="IPR001300">
    <property type="entry name" value="Peptidase_C2_calpain_cat"/>
</dbReference>
<feature type="signal peptide" evidence="2">
    <location>
        <begin position="1"/>
        <end position="18"/>
    </location>
</feature>
<sequence length="262" mass="28097">MLCQIFFATTWLVGITAAENAIIATEGSNPPIQNVPLYPASDNQPHEFDVNQILTPDCWLEATLAAVVRVDPSKITQMLHDNSDGTVTVSLFDPFNLSALIPPPKVNKKNFVQTLEYQNSHATWVQVIQDALNPLVNGTVFNGKGGYATLAFSAIYGETAIYSTCDQLLSLASKATVAPIVLSSKGDVSGPLVEGHTYTVENVAQVDGSSGVTMRNPWGIVNENIWGVETSKGVKNLGHGEFDISNDKAQVQCAGVAHLQNL</sequence>
<reference evidence="4 5" key="1">
    <citation type="submission" date="2016-03" db="EMBL/GenBank/DDBJ databases">
        <authorList>
            <person name="Ploux O."/>
        </authorList>
    </citation>
    <scope>NUCLEOTIDE SEQUENCE [LARGE SCALE GENOMIC DNA]</scope>
    <source>
        <strain evidence="4 5">UAMH 11012</strain>
    </source>
</reference>
<protein>
    <recommendedName>
        <fullName evidence="3">Calpain catalytic domain-containing protein</fullName>
    </recommendedName>
</protein>
<evidence type="ECO:0000259" key="3">
    <source>
        <dbReference type="PROSITE" id="PS50203"/>
    </source>
</evidence>
<name>A0A1L7XJU6_9HELO</name>
<feature type="active site" evidence="1">
    <location>
        <position position="58"/>
    </location>
</feature>
<keyword evidence="5" id="KW-1185">Reference proteome</keyword>
<keyword evidence="1" id="KW-0645">Protease</keyword>
<feature type="domain" description="Calpain catalytic" evidence="3">
    <location>
        <begin position="48"/>
        <end position="226"/>
    </location>
</feature>
<feature type="active site" evidence="1">
    <location>
        <position position="196"/>
    </location>
</feature>
<dbReference type="OrthoDB" id="3594457at2759"/>
<keyword evidence="2" id="KW-0732">Signal</keyword>
<dbReference type="AlphaFoldDB" id="A0A1L7XJU6"/>
<evidence type="ECO:0000256" key="1">
    <source>
        <dbReference type="PROSITE-ProRule" id="PRU00239"/>
    </source>
</evidence>
<proteinExistence type="predicted"/>
<dbReference type="SUPFAM" id="SSF54001">
    <property type="entry name" value="Cysteine proteinases"/>
    <property type="match status" value="1"/>
</dbReference>
<dbReference type="Proteomes" id="UP000184330">
    <property type="component" value="Unassembled WGS sequence"/>
</dbReference>
<dbReference type="GO" id="GO:0004198">
    <property type="term" value="F:calcium-dependent cysteine-type endopeptidase activity"/>
    <property type="evidence" value="ECO:0007669"/>
    <property type="project" value="InterPro"/>
</dbReference>
<keyword evidence="1" id="KW-0378">Hydrolase</keyword>
<dbReference type="InterPro" id="IPR038765">
    <property type="entry name" value="Papain-like_cys_pep_sf"/>
</dbReference>
<feature type="active site" evidence="1">
    <location>
        <position position="216"/>
    </location>
</feature>
<organism evidence="4 5">
    <name type="scientific">Phialocephala subalpina</name>
    <dbReference type="NCBI Taxonomy" id="576137"/>
    <lineage>
        <taxon>Eukaryota</taxon>
        <taxon>Fungi</taxon>
        <taxon>Dikarya</taxon>
        <taxon>Ascomycota</taxon>
        <taxon>Pezizomycotina</taxon>
        <taxon>Leotiomycetes</taxon>
        <taxon>Helotiales</taxon>
        <taxon>Mollisiaceae</taxon>
        <taxon>Phialocephala</taxon>
        <taxon>Phialocephala fortinii species complex</taxon>
    </lineage>
</organism>
<feature type="chain" id="PRO_5012634587" description="Calpain catalytic domain-containing protein" evidence="2">
    <location>
        <begin position="19"/>
        <end position="262"/>
    </location>
</feature>
<evidence type="ECO:0000313" key="4">
    <source>
        <dbReference type="EMBL" id="CZR65309.1"/>
    </source>
</evidence>